<organism evidence="4">
    <name type="scientific">freshwater metagenome</name>
    <dbReference type="NCBI Taxonomy" id="449393"/>
    <lineage>
        <taxon>unclassified sequences</taxon>
        <taxon>metagenomes</taxon>
        <taxon>ecological metagenomes</taxon>
    </lineage>
</organism>
<dbReference type="Pfam" id="PF00440">
    <property type="entry name" value="TetR_N"/>
    <property type="match status" value="1"/>
</dbReference>
<feature type="domain" description="HTH tetR-type" evidence="3">
    <location>
        <begin position="53"/>
        <end position="113"/>
    </location>
</feature>
<gene>
    <name evidence="4" type="ORF">UFOPK4098_01408</name>
    <name evidence="5" type="ORF">UFOPK4347_01690</name>
</gene>
<name>A0A6J7RLL4_9ZZZZ</name>
<reference evidence="4" key="1">
    <citation type="submission" date="2020-05" db="EMBL/GenBank/DDBJ databases">
        <authorList>
            <person name="Chiriac C."/>
            <person name="Salcher M."/>
            <person name="Ghai R."/>
            <person name="Kavagutti S V."/>
        </authorList>
    </citation>
    <scope>NUCLEOTIDE SEQUENCE</scope>
</reference>
<dbReference type="SUPFAM" id="SSF46689">
    <property type="entry name" value="Homeodomain-like"/>
    <property type="match status" value="1"/>
</dbReference>
<dbReference type="EMBL" id="CAFBPN010000113">
    <property type="protein sequence ID" value="CAB5029534.1"/>
    <property type="molecule type" value="Genomic_DNA"/>
</dbReference>
<protein>
    <submittedName>
        <fullName evidence="4">Unannotated protein</fullName>
    </submittedName>
</protein>
<dbReference type="GO" id="GO:0003677">
    <property type="term" value="F:DNA binding"/>
    <property type="evidence" value="ECO:0007669"/>
    <property type="project" value="UniProtKB-KW"/>
</dbReference>
<dbReference type="AlphaFoldDB" id="A0A6J7RLL4"/>
<dbReference type="PROSITE" id="PS50977">
    <property type="entry name" value="HTH_TETR_2"/>
    <property type="match status" value="1"/>
</dbReference>
<proteinExistence type="predicted"/>
<dbReference type="InterPro" id="IPR001647">
    <property type="entry name" value="HTH_TetR"/>
</dbReference>
<dbReference type="EMBL" id="CAFBQU010000083">
    <property type="protein sequence ID" value="CAB5068120.1"/>
    <property type="molecule type" value="Genomic_DNA"/>
</dbReference>
<accession>A0A6J7RLL4</accession>
<dbReference type="Gene3D" id="1.10.357.10">
    <property type="entry name" value="Tetracycline Repressor, domain 2"/>
    <property type="match status" value="1"/>
</dbReference>
<sequence length="230" mass="25904">MAAAKKVKKVVAKKAPAKTVVRQKPGPKKQPVNLAPAIQQRERKAALGRVSQEQAKKLILDTAIAMLRERPVSEVSSREIAHESGLNHSYIARYFGSNHEMLFCVVEIMTEHLKKYRDTGDIAGLVKDPNANLRFKLMEYLLAEGFPPERFAVLALEQRTNTEAFFAESFKLDKRAARVYRAKIGMLFLLADEKMLAASVIDKSTRTDIINLFLHELGDAKKNAEKLGWQ</sequence>
<keyword evidence="1" id="KW-0238">DNA-binding</keyword>
<evidence type="ECO:0000259" key="3">
    <source>
        <dbReference type="PROSITE" id="PS50977"/>
    </source>
</evidence>
<evidence type="ECO:0000313" key="5">
    <source>
        <dbReference type="EMBL" id="CAB5068120.1"/>
    </source>
</evidence>
<evidence type="ECO:0000313" key="4">
    <source>
        <dbReference type="EMBL" id="CAB5029534.1"/>
    </source>
</evidence>
<feature type="region of interest" description="Disordered" evidence="2">
    <location>
        <begin position="15"/>
        <end position="34"/>
    </location>
</feature>
<dbReference type="InterPro" id="IPR009057">
    <property type="entry name" value="Homeodomain-like_sf"/>
</dbReference>
<evidence type="ECO:0000256" key="2">
    <source>
        <dbReference type="SAM" id="MobiDB-lite"/>
    </source>
</evidence>
<evidence type="ECO:0000256" key="1">
    <source>
        <dbReference type="ARBA" id="ARBA00023125"/>
    </source>
</evidence>